<comment type="caution">
    <text evidence="1">The sequence shown here is derived from an EMBL/GenBank/DDBJ whole genome shotgun (WGS) entry which is preliminary data.</text>
</comment>
<evidence type="ECO:0000313" key="1">
    <source>
        <dbReference type="EMBL" id="KAJ9650798.1"/>
    </source>
</evidence>
<name>A0ACC2ZT99_9EURO</name>
<protein>
    <submittedName>
        <fullName evidence="1">Uncharacterized protein</fullName>
    </submittedName>
</protein>
<proteinExistence type="predicted"/>
<dbReference type="Proteomes" id="UP001172386">
    <property type="component" value="Unassembled WGS sequence"/>
</dbReference>
<accession>A0ACC2ZT99</accession>
<gene>
    <name evidence="1" type="ORF">H2198_009903</name>
</gene>
<keyword evidence="2" id="KW-1185">Reference proteome</keyword>
<reference evidence="1" key="1">
    <citation type="submission" date="2022-10" db="EMBL/GenBank/DDBJ databases">
        <title>Culturing micro-colonial fungi from biological soil crusts in the Mojave desert and describing Neophaeococcomyces mojavensis, and introducing the new genera and species Taxawa tesnikishii.</title>
        <authorList>
            <person name="Kurbessoian T."/>
            <person name="Stajich J.E."/>
        </authorList>
    </citation>
    <scope>NUCLEOTIDE SEQUENCE</scope>
    <source>
        <strain evidence="1">JES_112</strain>
    </source>
</reference>
<organism evidence="1 2">
    <name type="scientific">Neophaeococcomyces mojaviensis</name>
    <dbReference type="NCBI Taxonomy" id="3383035"/>
    <lineage>
        <taxon>Eukaryota</taxon>
        <taxon>Fungi</taxon>
        <taxon>Dikarya</taxon>
        <taxon>Ascomycota</taxon>
        <taxon>Pezizomycotina</taxon>
        <taxon>Eurotiomycetes</taxon>
        <taxon>Chaetothyriomycetidae</taxon>
        <taxon>Chaetothyriales</taxon>
        <taxon>Chaetothyriales incertae sedis</taxon>
        <taxon>Neophaeococcomyces</taxon>
    </lineage>
</organism>
<dbReference type="EMBL" id="JAPDRQ010000307">
    <property type="protein sequence ID" value="KAJ9650798.1"/>
    <property type="molecule type" value="Genomic_DNA"/>
</dbReference>
<evidence type="ECO:0000313" key="2">
    <source>
        <dbReference type="Proteomes" id="UP001172386"/>
    </source>
</evidence>
<sequence length="311" mass="33480">MGTLEPARKSSPEDQLFVFDKNPDTTVKFVKEPESSPIKTIPVTAVSTPLEAVSESDVVLTVLPGPQHVKDFFATLITDLPVTEGIDERLFIDCSTIDPATSRSVASLVHSKGKGKFVDAPMSGGVVGATAGSLTFMLDCPSFAQDVVEARVVPVLEKLGRKIWRLGGQGAGLSGKLANNYLLAICNIATAEAFNLGIKWGLDPKVLADVVNSSSGRNCCSENNNPLPQISLGAPANRDYEGGFAISLMKKDLKLAIAAAEEAGAQLELADRAEQVYTATEDEYKDKDLSVIYRYLQDQNRKFQTKTVREV</sequence>